<dbReference type="SMART" id="SM00320">
    <property type="entry name" value="WD40"/>
    <property type="match status" value="7"/>
</dbReference>
<comment type="caution">
    <text evidence="2">The sequence shown here is derived from an EMBL/GenBank/DDBJ whole genome shotgun (WGS) entry which is preliminary data.</text>
</comment>
<sequence>MSITPRGQRHVTPQIGVATNSPFARSNTVSASTGPRSPIKPTGRERQELGLSLKRVIGTTCQTVFCFDHLPETKSFAYTAGAAAVVASVHPDGSITQRFFRANPSHPQQRSNLPSAISASPADSRLRSPLPPPDRSEWSDSPAGSKSSAVRERVKAATAVSFSPNGRFLAVGETGYKPRVLVFSLADKSFADSPVSSICEHTFGVQSVSFGPDSRYLASLGTVNDGFLYIWSIDERGGTPTLVAANKCTTSVHHMAWMGCSLVTVGLRFVKVWRPNDLPASVNENSERGYGLYNRQHKPLAGRNTLLGDLLDATFTCVASFSETKAIVCTDGGDVCILDDEDKAQRLIRVTNVDFSITAACLGPDNKVVITGLDGSIEVLDLDELTKTFISPNTPPGSKASSKPSTSGFVAVGSVEDSIVTVDNSHGIQLRDILPKSRDDAPDHAVLQKLPAHSDAVLGVRAVAAPNEQDIAFISWSANGSVIFWSSECEAKAMISVSMDQSVDMYNVVNELKTVVAFSNVSHAVSGDKYGVLRISNVNTGEDVSRVRAHAGEITDIAIHEDATYTLIASSSRDRTIQLLTWNSGQLDLLQTLDEHAGSVTSIVVREAARQQGTGPPLFIITRTITLKSSPTCLRMSLFADTLLVSATDRTIQLVSTRTGRVISCFKAGDTDGGDAVIMSSLVHLPSTAGSPIVAGVAGSDKSVRMYSEDGTLLARDWGHTEGVTDIALLKSHAAPDDLAAMKLVTVAADGTIFIWATVPERPRSRESSDAAPLFASTAPGIISAEQPLRKVISHSELARFQRARSSETETSDATGATASTGLKKKPSRLSIRPPPPPLRQRSPSPSPTPPSPSPRLPPKKGNKDSKADSSTTGFGSIAASTEQLSRMLRAYRQKLDGNCTGLTGEKLRELQKELEKTTKMVQQKLTEQKDRKGSQDTSSAGEDSGTSRTASSSQDASFMSAQTQIEEETEAELLWEREIAEKEAASKATHQAFRKILMAKAEAAGAPPPQFPSEPTQGESQQHALVNLVEDNNWDDFGFVVFRTYFGDDQLWESFRELWDPLLQYGFDVAPTSKGFDRVRDKLLMKVIDDEMTENAKAEGVAAAYRLFTEDEDEMDEDEILEPGLKTKMCLFVDEECMRSVTTPRPGIPPFVKAVDVDLGSKTQQRSGAVFRVAIKDLATHFYPALWLPDIADVADLRPSREDSVWTRLSLSVYGSIEQEKLDRTLG</sequence>
<protein>
    <submittedName>
        <fullName evidence="2">WD40 repeat-like protein</fullName>
    </submittedName>
</protein>
<accession>A0A9P8J1Y3</accession>
<dbReference type="InterPro" id="IPR036322">
    <property type="entry name" value="WD40_repeat_dom_sf"/>
</dbReference>
<dbReference type="Gene3D" id="2.130.10.10">
    <property type="entry name" value="YVTN repeat-like/Quinoprotein amine dehydrogenase"/>
    <property type="match status" value="4"/>
</dbReference>
<dbReference type="InterPro" id="IPR015943">
    <property type="entry name" value="WD40/YVTN_repeat-like_dom_sf"/>
</dbReference>
<dbReference type="Proteomes" id="UP000779574">
    <property type="component" value="Unassembled WGS sequence"/>
</dbReference>
<feature type="region of interest" description="Disordered" evidence="1">
    <location>
        <begin position="104"/>
        <end position="150"/>
    </location>
</feature>
<dbReference type="InterPro" id="IPR052779">
    <property type="entry name" value="WDR62"/>
</dbReference>
<proteinExistence type="predicted"/>
<dbReference type="PANTHER" id="PTHR45589">
    <property type="entry name" value="WD REPEAT DOMAIN 62, ISOFORM G"/>
    <property type="match status" value="1"/>
</dbReference>
<feature type="compositionally biased region" description="Polar residues" evidence="1">
    <location>
        <begin position="936"/>
        <end position="961"/>
    </location>
</feature>
<feature type="region of interest" description="Disordered" evidence="1">
    <location>
        <begin position="1"/>
        <end position="46"/>
    </location>
</feature>
<feature type="compositionally biased region" description="Polar residues" evidence="1">
    <location>
        <begin position="17"/>
        <end position="35"/>
    </location>
</feature>
<name>A0A9P8J1Y3_AURME</name>
<feature type="compositionally biased region" description="Polar residues" evidence="1">
    <location>
        <begin position="105"/>
        <end position="118"/>
    </location>
</feature>
<dbReference type="InterPro" id="IPR001680">
    <property type="entry name" value="WD40_rpt"/>
</dbReference>
<dbReference type="AlphaFoldDB" id="A0A9P8J1Y3"/>
<dbReference type="EMBL" id="JAHFXF010000877">
    <property type="protein sequence ID" value="KAG9681462.1"/>
    <property type="molecule type" value="Genomic_DNA"/>
</dbReference>
<evidence type="ECO:0000313" key="3">
    <source>
        <dbReference type="Proteomes" id="UP000779574"/>
    </source>
</evidence>
<feature type="region of interest" description="Disordered" evidence="1">
    <location>
        <begin position="922"/>
        <end position="968"/>
    </location>
</feature>
<dbReference type="SUPFAM" id="SSF50978">
    <property type="entry name" value="WD40 repeat-like"/>
    <property type="match status" value="2"/>
</dbReference>
<reference evidence="2" key="2">
    <citation type="submission" date="2021-08" db="EMBL/GenBank/DDBJ databases">
        <authorList>
            <person name="Gostincar C."/>
            <person name="Sun X."/>
            <person name="Song Z."/>
            <person name="Gunde-Cimerman N."/>
        </authorList>
    </citation>
    <scope>NUCLEOTIDE SEQUENCE</scope>
    <source>
        <strain evidence="2">EXF-9911</strain>
    </source>
</reference>
<gene>
    <name evidence="2" type="ORF">KCU76_g14486</name>
</gene>
<feature type="region of interest" description="Disordered" evidence="1">
    <location>
        <begin position="801"/>
        <end position="879"/>
    </location>
</feature>
<dbReference type="Pfam" id="PF00400">
    <property type="entry name" value="WD40"/>
    <property type="match status" value="2"/>
</dbReference>
<reference evidence="2" key="1">
    <citation type="journal article" date="2021" name="J Fungi (Basel)">
        <title>Virulence traits and population genomics of the black yeast Aureobasidium melanogenum.</title>
        <authorList>
            <person name="Cernosa A."/>
            <person name="Sun X."/>
            <person name="Gostincar C."/>
            <person name="Fang C."/>
            <person name="Gunde-Cimerman N."/>
            <person name="Song Z."/>
        </authorList>
    </citation>
    <scope>NUCLEOTIDE SEQUENCE</scope>
    <source>
        <strain evidence="2">EXF-9911</strain>
    </source>
</reference>
<evidence type="ECO:0000256" key="1">
    <source>
        <dbReference type="SAM" id="MobiDB-lite"/>
    </source>
</evidence>
<evidence type="ECO:0000313" key="2">
    <source>
        <dbReference type="EMBL" id="KAG9681462.1"/>
    </source>
</evidence>
<feature type="compositionally biased region" description="Pro residues" evidence="1">
    <location>
        <begin position="833"/>
        <end position="857"/>
    </location>
</feature>
<dbReference type="PANTHER" id="PTHR45589:SF1">
    <property type="entry name" value="WD REPEAT DOMAIN 62, ISOFORM G"/>
    <property type="match status" value="1"/>
</dbReference>
<dbReference type="OrthoDB" id="6252103at2759"/>
<feature type="non-terminal residue" evidence="2">
    <location>
        <position position="1"/>
    </location>
</feature>
<organism evidence="2 3">
    <name type="scientific">Aureobasidium melanogenum</name>
    <name type="common">Aureobasidium pullulans var. melanogenum</name>
    <dbReference type="NCBI Taxonomy" id="46634"/>
    <lineage>
        <taxon>Eukaryota</taxon>
        <taxon>Fungi</taxon>
        <taxon>Dikarya</taxon>
        <taxon>Ascomycota</taxon>
        <taxon>Pezizomycotina</taxon>
        <taxon>Dothideomycetes</taxon>
        <taxon>Dothideomycetidae</taxon>
        <taxon>Dothideales</taxon>
        <taxon>Saccotheciaceae</taxon>
        <taxon>Aureobasidium</taxon>
    </lineage>
</organism>
<feature type="compositionally biased region" description="Polar residues" evidence="1">
    <location>
        <begin position="869"/>
        <end position="879"/>
    </location>
</feature>
<feature type="compositionally biased region" description="Low complexity" evidence="1">
    <location>
        <begin position="812"/>
        <end position="822"/>
    </location>
</feature>